<organism evidence="1 2">
    <name type="scientific">Cymbomonas tetramitiformis</name>
    <dbReference type="NCBI Taxonomy" id="36881"/>
    <lineage>
        <taxon>Eukaryota</taxon>
        <taxon>Viridiplantae</taxon>
        <taxon>Chlorophyta</taxon>
        <taxon>Pyramimonadophyceae</taxon>
        <taxon>Pyramimonadales</taxon>
        <taxon>Pyramimonadaceae</taxon>
        <taxon>Cymbomonas</taxon>
    </lineage>
</organism>
<sequence>MAQAHKVGVYFNYGTRHNELMSFGKVVKNVPLIRIQVDHNTTRVASQHGLLLSEIRLNRALAAYQAANENVGWNMDSRTWQHIVEFEAVLNITKVTTTQSQYEKPFTGAHGCLVKGTTMTMLREDALSVVALPEVTTAAPSYHG</sequence>
<keyword evidence="2" id="KW-1185">Reference proteome</keyword>
<reference evidence="1 2" key="1">
    <citation type="journal article" date="2015" name="Genome Biol. Evol.">
        <title>Comparative Genomics of a Bacterivorous Green Alga Reveals Evolutionary Causalities and Consequences of Phago-Mixotrophic Mode of Nutrition.</title>
        <authorList>
            <person name="Burns J.A."/>
            <person name="Paasch A."/>
            <person name="Narechania A."/>
            <person name="Kim E."/>
        </authorList>
    </citation>
    <scope>NUCLEOTIDE SEQUENCE [LARGE SCALE GENOMIC DNA]</scope>
    <source>
        <strain evidence="1 2">PLY_AMNH</strain>
    </source>
</reference>
<name>A0AAE0FSM9_9CHLO</name>
<evidence type="ECO:0000313" key="2">
    <source>
        <dbReference type="Proteomes" id="UP001190700"/>
    </source>
</evidence>
<dbReference type="Proteomes" id="UP001190700">
    <property type="component" value="Unassembled WGS sequence"/>
</dbReference>
<dbReference type="EMBL" id="LGRX02014267">
    <property type="protein sequence ID" value="KAK3264923.1"/>
    <property type="molecule type" value="Genomic_DNA"/>
</dbReference>
<comment type="caution">
    <text evidence="1">The sequence shown here is derived from an EMBL/GenBank/DDBJ whole genome shotgun (WGS) entry which is preliminary data.</text>
</comment>
<accession>A0AAE0FSM9</accession>
<dbReference type="AlphaFoldDB" id="A0AAE0FSM9"/>
<proteinExistence type="predicted"/>
<protein>
    <submittedName>
        <fullName evidence="1">Uncharacterized protein</fullName>
    </submittedName>
</protein>
<evidence type="ECO:0000313" key="1">
    <source>
        <dbReference type="EMBL" id="KAK3264923.1"/>
    </source>
</evidence>
<gene>
    <name evidence="1" type="ORF">CYMTET_26364</name>
</gene>